<keyword evidence="1" id="KW-0812">Transmembrane</keyword>
<keyword evidence="3" id="KW-1185">Reference proteome</keyword>
<keyword evidence="1" id="KW-1133">Transmembrane helix</keyword>
<feature type="transmembrane region" description="Helical" evidence="1">
    <location>
        <begin position="94"/>
        <end position="112"/>
    </location>
</feature>
<evidence type="ECO:0000256" key="1">
    <source>
        <dbReference type="SAM" id="Phobius"/>
    </source>
</evidence>
<comment type="caution">
    <text evidence="2">The sequence shown here is derived from an EMBL/GenBank/DDBJ whole genome shotgun (WGS) entry which is preliminary data.</text>
</comment>
<name>A0A392PNT2_9FABA</name>
<organism evidence="2 3">
    <name type="scientific">Trifolium medium</name>
    <dbReference type="NCBI Taxonomy" id="97028"/>
    <lineage>
        <taxon>Eukaryota</taxon>
        <taxon>Viridiplantae</taxon>
        <taxon>Streptophyta</taxon>
        <taxon>Embryophyta</taxon>
        <taxon>Tracheophyta</taxon>
        <taxon>Spermatophyta</taxon>
        <taxon>Magnoliopsida</taxon>
        <taxon>eudicotyledons</taxon>
        <taxon>Gunneridae</taxon>
        <taxon>Pentapetalae</taxon>
        <taxon>rosids</taxon>
        <taxon>fabids</taxon>
        <taxon>Fabales</taxon>
        <taxon>Fabaceae</taxon>
        <taxon>Papilionoideae</taxon>
        <taxon>50 kb inversion clade</taxon>
        <taxon>NPAAA clade</taxon>
        <taxon>Hologalegina</taxon>
        <taxon>IRL clade</taxon>
        <taxon>Trifolieae</taxon>
        <taxon>Trifolium</taxon>
    </lineage>
</organism>
<feature type="transmembrane region" description="Helical" evidence="1">
    <location>
        <begin position="36"/>
        <end position="58"/>
    </location>
</feature>
<keyword evidence="1" id="KW-0472">Membrane</keyword>
<dbReference type="EMBL" id="LXQA010087699">
    <property type="protein sequence ID" value="MCI13297.1"/>
    <property type="molecule type" value="Genomic_DNA"/>
</dbReference>
<accession>A0A392PNT2</accession>
<dbReference type="AlphaFoldDB" id="A0A392PNT2"/>
<evidence type="ECO:0000313" key="2">
    <source>
        <dbReference type="EMBL" id="MCI13297.1"/>
    </source>
</evidence>
<evidence type="ECO:0000313" key="3">
    <source>
        <dbReference type="Proteomes" id="UP000265520"/>
    </source>
</evidence>
<reference evidence="2 3" key="1">
    <citation type="journal article" date="2018" name="Front. Plant Sci.">
        <title>Red Clover (Trifolium pratense) and Zigzag Clover (T. medium) - A Picture of Genomic Similarities and Differences.</title>
        <authorList>
            <person name="Dluhosova J."/>
            <person name="Istvanek J."/>
            <person name="Nedelnik J."/>
            <person name="Repkova J."/>
        </authorList>
    </citation>
    <scope>NUCLEOTIDE SEQUENCE [LARGE SCALE GENOMIC DNA]</scope>
    <source>
        <strain evidence="3">cv. 10/8</strain>
        <tissue evidence="2">Leaf</tissue>
    </source>
</reference>
<sequence>MVLNLLRWIQWMGAIGWGAPLREGVLLPEKVRTSTLYSGLASVFHFVFLFGLAIWFLFRFCPPVLVVCGGYATALEVFESTVAFGGDLVTAKRLIPTFFATIPAGVMLTSALRR</sequence>
<protein>
    <submittedName>
        <fullName evidence="2">Uncharacterized protein</fullName>
    </submittedName>
</protein>
<proteinExistence type="predicted"/>
<dbReference type="Proteomes" id="UP000265520">
    <property type="component" value="Unassembled WGS sequence"/>
</dbReference>